<dbReference type="AlphaFoldDB" id="A0A327NH62"/>
<dbReference type="InterPro" id="IPR033985">
    <property type="entry name" value="SusD-like_N"/>
</dbReference>
<evidence type="ECO:0000259" key="7">
    <source>
        <dbReference type="Pfam" id="PF07980"/>
    </source>
</evidence>
<organism evidence="9 10">
    <name type="scientific">Spirosoma telluris</name>
    <dbReference type="NCBI Taxonomy" id="2183553"/>
    <lineage>
        <taxon>Bacteria</taxon>
        <taxon>Pseudomonadati</taxon>
        <taxon>Bacteroidota</taxon>
        <taxon>Cytophagia</taxon>
        <taxon>Cytophagales</taxon>
        <taxon>Cytophagaceae</taxon>
        <taxon>Spirosoma</taxon>
    </lineage>
</organism>
<protein>
    <submittedName>
        <fullName evidence="9">RagB/SusD family nutrient uptake outer membrane protein</fullName>
    </submittedName>
</protein>
<dbReference type="CDD" id="cd08977">
    <property type="entry name" value="SusD"/>
    <property type="match status" value="1"/>
</dbReference>
<comment type="subcellular location">
    <subcellularLocation>
        <location evidence="1">Cell outer membrane</location>
    </subcellularLocation>
</comment>
<dbReference type="InterPro" id="IPR011990">
    <property type="entry name" value="TPR-like_helical_dom_sf"/>
</dbReference>
<feature type="chain" id="PRO_5016396456" evidence="6">
    <location>
        <begin position="22"/>
        <end position="483"/>
    </location>
</feature>
<reference evidence="9 10" key="1">
    <citation type="submission" date="2018-06" db="EMBL/GenBank/DDBJ databases">
        <title>Spirosoma sp. HMF3257 Genome sequencing and assembly.</title>
        <authorList>
            <person name="Kang H."/>
            <person name="Cha I."/>
            <person name="Kim H."/>
            <person name="Kang J."/>
            <person name="Joh K."/>
        </authorList>
    </citation>
    <scope>NUCLEOTIDE SEQUENCE [LARGE SCALE GENOMIC DNA]</scope>
    <source>
        <strain evidence="9 10">HMF3257</strain>
    </source>
</reference>
<evidence type="ECO:0000256" key="5">
    <source>
        <dbReference type="ARBA" id="ARBA00023237"/>
    </source>
</evidence>
<evidence type="ECO:0000256" key="6">
    <source>
        <dbReference type="SAM" id="SignalP"/>
    </source>
</evidence>
<accession>A0A327NH62</accession>
<evidence type="ECO:0000256" key="4">
    <source>
        <dbReference type="ARBA" id="ARBA00023136"/>
    </source>
</evidence>
<comment type="similarity">
    <text evidence="2">Belongs to the SusD family.</text>
</comment>
<dbReference type="InterPro" id="IPR012944">
    <property type="entry name" value="SusD_RagB_dom"/>
</dbReference>
<keyword evidence="10" id="KW-1185">Reference proteome</keyword>
<dbReference type="Pfam" id="PF14322">
    <property type="entry name" value="SusD-like_3"/>
    <property type="match status" value="1"/>
</dbReference>
<feature type="signal peptide" evidence="6">
    <location>
        <begin position="1"/>
        <end position="21"/>
    </location>
</feature>
<dbReference type="GO" id="GO:0009279">
    <property type="term" value="C:cell outer membrane"/>
    <property type="evidence" value="ECO:0007669"/>
    <property type="project" value="UniProtKB-SubCell"/>
</dbReference>
<evidence type="ECO:0000313" key="10">
    <source>
        <dbReference type="Proteomes" id="UP000249016"/>
    </source>
</evidence>
<proteinExistence type="inferred from homology"/>
<evidence type="ECO:0000256" key="2">
    <source>
        <dbReference type="ARBA" id="ARBA00006275"/>
    </source>
</evidence>
<dbReference type="RefSeq" id="WP_111342127.1">
    <property type="nucleotide sequence ID" value="NZ_QLII01000001.1"/>
</dbReference>
<dbReference type="EMBL" id="QLII01000001">
    <property type="protein sequence ID" value="RAI74652.1"/>
    <property type="molecule type" value="Genomic_DNA"/>
</dbReference>
<feature type="domain" description="RagB/SusD" evidence="7">
    <location>
        <begin position="360"/>
        <end position="443"/>
    </location>
</feature>
<name>A0A327NH62_9BACT</name>
<evidence type="ECO:0000256" key="3">
    <source>
        <dbReference type="ARBA" id="ARBA00022729"/>
    </source>
</evidence>
<keyword evidence="3 6" id="KW-0732">Signal</keyword>
<dbReference type="Gene3D" id="1.25.40.390">
    <property type="match status" value="1"/>
</dbReference>
<evidence type="ECO:0000256" key="1">
    <source>
        <dbReference type="ARBA" id="ARBA00004442"/>
    </source>
</evidence>
<dbReference type="PROSITE" id="PS51257">
    <property type="entry name" value="PROKAR_LIPOPROTEIN"/>
    <property type="match status" value="1"/>
</dbReference>
<evidence type="ECO:0000259" key="8">
    <source>
        <dbReference type="Pfam" id="PF14322"/>
    </source>
</evidence>
<dbReference type="Pfam" id="PF07980">
    <property type="entry name" value="SusD_RagB"/>
    <property type="match status" value="1"/>
</dbReference>
<feature type="domain" description="SusD-like N-terminal" evidence="8">
    <location>
        <begin position="27"/>
        <end position="232"/>
    </location>
</feature>
<keyword evidence="4" id="KW-0472">Membrane</keyword>
<keyword evidence="5" id="KW-0998">Cell outer membrane</keyword>
<dbReference type="OrthoDB" id="621570at2"/>
<gene>
    <name evidence="9" type="ORF">HMF3257_10925</name>
</gene>
<evidence type="ECO:0000313" key="9">
    <source>
        <dbReference type="EMBL" id="RAI74652.1"/>
    </source>
</evidence>
<comment type="caution">
    <text evidence="9">The sequence shown here is derived from an EMBL/GenBank/DDBJ whole genome shotgun (WGS) entry which is preliminary data.</text>
</comment>
<dbReference type="Proteomes" id="UP000249016">
    <property type="component" value="Unassembled WGS sequence"/>
</dbReference>
<dbReference type="SUPFAM" id="SSF48452">
    <property type="entry name" value="TPR-like"/>
    <property type="match status" value="1"/>
</dbReference>
<sequence>MNTHMFKRVLATSMLTCGLFACSSLVDVKPKTAIDSSTALTSQEAVNAAVNAVYDALQSTDLYGRDLIAIPEVLSDNGRATNNSSRLVAEYQNQPGSHLINWTQDYYGINQANLVLDALPKVTLTDAQRNSYMGQCLFLRALMYFDLMKSYAYMPTAIIPEYNRGGVPLSLSGVLTLPQVLFPSRPGIDEVYTQILADLTTAIDKLGATANSRGPAYATKGAAQALYSRVALYAGKYQESADFATSALASGVGTFQSKTTYVAGWRTAVNPESMFEVNFQTSENIGVNTSLQTTFTTLVTLGNTATTGGFGDVVPTAALLADLESEKDAAGNVLDIRRQLYELGTKGRGAQNIETTKFLGKNGTINLDNVPVIRISEMYLNRAEAYYRLGREADAIKDLNTIRTRSGLTEKTGLTGTALLDEIIKQRRLEFAFEGHRFWDLKRLGRDIVKLPTNLPFTDYRVLARIPISEINNNRNLKQNYNY</sequence>